<proteinExistence type="predicted"/>
<dbReference type="Pfam" id="PF09747">
    <property type="entry name" value="CCD97-like_C"/>
    <property type="match status" value="1"/>
</dbReference>
<evidence type="ECO:0000313" key="3">
    <source>
        <dbReference type="EMBL" id="CAG9762227.1"/>
    </source>
</evidence>
<name>A0A9N9MI09_9CUCU</name>
<dbReference type="EMBL" id="OU892287">
    <property type="protein sequence ID" value="CAG9762227.1"/>
    <property type="molecule type" value="Genomic_DNA"/>
</dbReference>
<feature type="compositionally biased region" description="Acidic residues" evidence="1">
    <location>
        <begin position="301"/>
        <end position="312"/>
    </location>
</feature>
<dbReference type="PANTHER" id="PTHR31840">
    <property type="entry name" value="COILED-COIL DOMAIN-CONTAINING PROTEIN 97"/>
    <property type="match status" value="1"/>
</dbReference>
<evidence type="ECO:0000256" key="1">
    <source>
        <dbReference type="SAM" id="MobiDB-lite"/>
    </source>
</evidence>
<feature type="region of interest" description="Disordered" evidence="1">
    <location>
        <begin position="180"/>
        <end position="241"/>
    </location>
</feature>
<feature type="compositionally biased region" description="Acidic residues" evidence="1">
    <location>
        <begin position="189"/>
        <end position="209"/>
    </location>
</feature>
<dbReference type="OrthoDB" id="333176at2759"/>
<dbReference type="InterPro" id="IPR018613">
    <property type="entry name" value="Ccdc97-like"/>
</dbReference>
<accession>A0A9N9MI09</accession>
<evidence type="ECO:0000259" key="2">
    <source>
        <dbReference type="Pfam" id="PF09747"/>
    </source>
</evidence>
<sequence>MDVSENLNMTVSSEIDNIIRSLVANSDIIFKSQQRGDSELNASEKTVIALNTFNENKTSFLMKFGKYLGQDQLNFFDQFTKDFKEIELVLQDLKTNNTKKRNIQVKNRRYEALQQMSKENSYFSEIEMMKRNPLLYEHLVGQYLSEDEKRERDKYEMKEDVTLVKILMEGIERNKAELTRQLQQQTEDSQMEESDSSSDSSDEERDVEEISVSVKSARPSTSRWGEFEEHTIQATKSKKSTPMVTMTERLLLKEEFVSTMHQNFVEGKDSDYFDYSTVDDNSSYDNISEMDHDAEDKYFDSEDPDEDEIRDYESSEDELDIYMNALNQHPAVCQLAKSIDERL</sequence>
<organism evidence="3 4">
    <name type="scientific">Ceutorhynchus assimilis</name>
    <name type="common">cabbage seed weevil</name>
    <dbReference type="NCBI Taxonomy" id="467358"/>
    <lineage>
        <taxon>Eukaryota</taxon>
        <taxon>Metazoa</taxon>
        <taxon>Ecdysozoa</taxon>
        <taxon>Arthropoda</taxon>
        <taxon>Hexapoda</taxon>
        <taxon>Insecta</taxon>
        <taxon>Pterygota</taxon>
        <taxon>Neoptera</taxon>
        <taxon>Endopterygota</taxon>
        <taxon>Coleoptera</taxon>
        <taxon>Polyphaga</taxon>
        <taxon>Cucujiformia</taxon>
        <taxon>Curculionidae</taxon>
        <taxon>Ceutorhynchinae</taxon>
        <taxon>Ceutorhynchus</taxon>
    </lineage>
</organism>
<feature type="compositionally biased region" description="Polar residues" evidence="1">
    <location>
        <begin position="232"/>
        <end position="241"/>
    </location>
</feature>
<feature type="domain" description="CCD97-like C-terminal" evidence="2">
    <location>
        <begin position="107"/>
        <end position="302"/>
    </location>
</feature>
<feature type="region of interest" description="Disordered" evidence="1">
    <location>
        <begin position="292"/>
        <end position="312"/>
    </location>
</feature>
<dbReference type="PANTHER" id="PTHR31840:SF1">
    <property type="entry name" value="COILED-COIL DOMAIN-CONTAINING PROTEIN 97"/>
    <property type="match status" value="1"/>
</dbReference>
<keyword evidence="4" id="KW-1185">Reference proteome</keyword>
<dbReference type="Proteomes" id="UP001152799">
    <property type="component" value="Chromosome 11"/>
</dbReference>
<protein>
    <recommendedName>
        <fullName evidence="2">CCD97-like C-terminal domain-containing protein</fullName>
    </recommendedName>
</protein>
<dbReference type="AlphaFoldDB" id="A0A9N9MI09"/>
<evidence type="ECO:0000313" key="4">
    <source>
        <dbReference type="Proteomes" id="UP001152799"/>
    </source>
</evidence>
<dbReference type="InterPro" id="IPR040233">
    <property type="entry name" value="CCD97-like_C"/>
</dbReference>
<reference evidence="3" key="1">
    <citation type="submission" date="2022-01" db="EMBL/GenBank/DDBJ databases">
        <authorList>
            <person name="King R."/>
        </authorList>
    </citation>
    <scope>NUCLEOTIDE SEQUENCE</scope>
</reference>
<gene>
    <name evidence="3" type="ORF">CEUTPL_LOCUS2911</name>
</gene>